<accession>A0AAN9IEM4</accession>
<dbReference type="InterPro" id="IPR032675">
    <property type="entry name" value="LRR_dom_sf"/>
</dbReference>
<gene>
    <name evidence="1" type="ORF">RIF29_15430</name>
</gene>
<organism evidence="1 2">
    <name type="scientific">Crotalaria pallida</name>
    <name type="common">Smooth rattlebox</name>
    <name type="synonym">Crotalaria striata</name>
    <dbReference type="NCBI Taxonomy" id="3830"/>
    <lineage>
        <taxon>Eukaryota</taxon>
        <taxon>Viridiplantae</taxon>
        <taxon>Streptophyta</taxon>
        <taxon>Embryophyta</taxon>
        <taxon>Tracheophyta</taxon>
        <taxon>Spermatophyta</taxon>
        <taxon>Magnoliopsida</taxon>
        <taxon>eudicotyledons</taxon>
        <taxon>Gunneridae</taxon>
        <taxon>Pentapetalae</taxon>
        <taxon>rosids</taxon>
        <taxon>fabids</taxon>
        <taxon>Fabales</taxon>
        <taxon>Fabaceae</taxon>
        <taxon>Papilionoideae</taxon>
        <taxon>50 kb inversion clade</taxon>
        <taxon>genistoids sensu lato</taxon>
        <taxon>core genistoids</taxon>
        <taxon>Crotalarieae</taxon>
        <taxon>Crotalaria</taxon>
    </lineage>
</organism>
<name>A0AAN9IEM4_CROPI</name>
<dbReference type="PANTHER" id="PTHR45752">
    <property type="entry name" value="LEUCINE-RICH REPEAT-CONTAINING"/>
    <property type="match status" value="1"/>
</dbReference>
<evidence type="ECO:0000313" key="2">
    <source>
        <dbReference type="Proteomes" id="UP001372338"/>
    </source>
</evidence>
<protein>
    <submittedName>
        <fullName evidence="1">Uncharacterized protein</fullName>
    </submittedName>
</protein>
<proteinExistence type="predicted"/>
<comment type="caution">
    <text evidence="1">The sequence shown here is derived from an EMBL/GenBank/DDBJ whole genome shotgun (WGS) entry which is preliminary data.</text>
</comment>
<sequence length="132" mass="14940">MALMMQLSMNSMTLNLEGLRLKSLQKELSQLGCLEELKLSDSAIVIDKQQLHVIFDGLKSLQVLHLKGLSNMDELPDNIAVLTNLRELRLDGSSVKCLPARIKNLEKLEIMFLDNCREHKSLPELPPNSIKF</sequence>
<dbReference type="SUPFAM" id="SSF52058">
    <property type="entry name" value="L domain-like"/>
    <property type="match status" value="1"/>
</dbReference>
<dbReference type="InterPro" id="IPR050715">
    <property type="entry name" value="LRR-SigEffector_domain"/>
</dbReference>
<dbReference type="Proteomes" id="UP001372338">
    <property type="component" value="Unassembled WGS sequence"/>
</dbReference>
<dbReference type="PANTHER" id="PTHR45752:SF195">
    <property type="entry name" value="LEUCINE-RICH REPEAT (LRR) FAMILY PROTEIN-RELATED"/>
    <property type="match status" value="1"/>
</dbReference>
<keyword evidence="2" id="KW-1185">Reference proteome</keyword>
<reference evidence="1 2" key="1">
    <citation type="submission" date="2024-01" db="EMBL/GenBank/DDBJ databases">
        <title>The genomes of 5 underutilized Papilionoideae crops provide insights into root nodulation and disease resistanc.</title>
        <authorList>
            <person name="Yuan L."/>
        </authorList>
    </citation>
    <scope>NUCLEOTIDE SEQUENCE [LARGE SCALE GENOMIC DNA]</scope>
    <source>
        <strain evidence="1">ZHUSHIDOU_FW_LH</strain>
        <tissue evidence="1">Leaf</tissue>
    </source>
</reference>
<evidence type="ECO:0000313" key="1">
    <source>
        <dbReference type="EMBL" id="KAK7274345.1"/>
    </source>
</evidence>
<dbReference type="EMBL" id="JAYWIO010000003">
    <property type="protein sequence ID" value="KAK7274345.1"/>
    <property type="molecule type" value="Genomic_DNA"/>
</dbReference>
<dbReference type="AlphaFoldDB" id="A0AAN9IEM4"/>
<dbReference type="Gene3D" id="3.80.10.10">
    <property type="entry name" value="Ribonuclease Inhibitor"/>
    <property type="match status" value="1"/>
</dbReference>